<name>A0A1G7AKH9_NIADE</name>
<comment type="subcellular location">
    <subcellularLocation>
        <location evidence="1">Cell membrane</location>
        <topology evidence="1">Multi-pass membrane protein</topology>
    </subcellularLocation>
</comment>
<dbReference type="Pfam" id="PF12704">
    <property type="entry name" value="MacB_PCD"/>
    <property type="match status" value="1"/>
</dbReference>
<dbReference type="RefSeq" id="WP_090393166.1">
    <property type="nucleotide sequence ID" value="NZ_FMZO01000023.1"/>
</dbReference>
<dbReference type="InterPro" id="IPR050250">
    <property type="entry name" value="Macrolide_Exporter_MacB"/>
</dbReference>
<evidence type="ECO:0000313" key="9">
    <source>
        <dbReference type="EMBL" id="SDE14386.1"/>
    </source>
</evidence>
<evidence type="ECO:0000256" key="2">
    <source>
        <dbReference type="ARBA" id="ARBA00022475"/>
    </source>
</evidence>
<sequence>MFKKYFKTALRNLLRNRTFSVINVTGLAFALAAFWLIMLFVADELSYDRYHAKSDRIFRLVSHGKWDGGSFDITGTSGPMAAALKKDYPEIEATVRLDPTAGGLITYAQKHLRADDVFFADSNFFSVFSFPFLAGDPYSALLKPQSIVLTRKMAVRLFGTVDAALNKIVYFQNKQPEQVTGVVEDVPENSHFTFSAIRSFPADFNPDWSNFYLYTYGVLRDKKEGAALQEKLPGFVKKYLYSKGLDIKYDLELQPLTSIHLHSNVGYELGANRSMKFIYIFCIVALLILSVAVINYINITTARASVRLREIAVRKVIGSGRKDLVCLFLAESVTITIGATLLSALLAGAFMPVFNQLAGKSLQFWHFGPLQTVAALLLFAAVLGATGGLYPALFLSGFKPVPALKNQIGKQPLQALFRKTLVVFQFTITVVMIVATLVVYCQLRYMTHKDLGFDKNQVLTFRSDDENMRLKSKEFRNSLLADSRIEEVAFSGSPIGNNNIGMGSFNVETEDGAIDQNMTLAYGLAIDEHYIPTMRIRLLQGRNFNEAMLTDSNTLLVNAAFVKKTGWKNAIGKGIQMGRDASGKPVVKRIIGVTSDFHTYSLQHKIEPLVMHLPAGANEKTNVYVRVSRQDIAATTGFIGNVFRKFDAISPFEYNFLDRNFRKQYQSEEKQGKVLLLFTIVTIGIACLGLLGLITFTTAQRVKEIGIRKVLGASGIGLVRLLSTGLLKLVIIALVIAIPVAWLVMNKWLGDFAYRVHIRWWMFMVSGGVAFVIAGVTLSFQTIKAAIANPAKALRSE</sequence>
<evidence type="ECO:0000256" key="4">
    <source>
        <dbReference type="ARBA" id="ARBA00022989"/>
    </source>
</evidence>
<dbReference type="OrthoDB" id="5933722at2"/>
<dbReference type="EMBL" id="FMZO01000023">
    <property type="protein sequence ID" value="SDE14386.1"/>
    <property type="molecule type" value="Genomic_DNA"/>
</dbReference>
<dbReference type="InterPro" id="IPR003838">
    <property type="entry name" value="ABC3_permease_C"/>
</dbReference>
<feature type="domain" description="ABC3 transporter permease C-terminal" evidence="7">
    <location>
        <begin position="283"/>
        <end position="397"/>
    </location>
</feature>
<keyword evidence="5 6" id="KW-0472">Membrane</keyword>
<feature type="transmembrane region" description="Helical" evidence="6">
    <location>
        <begin position="416"/>
        <end position="440"/>
    </location>
</feature>
<keyword evidence="2" id="KW-1003">Cell membrane</keyword>
<proteinExistence type="predicted"/>
<dbReference type="InterPro" id="IPR025857">
    <property type="entry name" value="MacB_PCD"/>
</dbReference>
<feature type="transmembrane region" description="Helical" evidence="6">
    <location>
        <begin position="373"/>
        <end position="395"/>
    </location>
</feature>
<feature type="transmembrane region" description="Helical" evidence="6">
    <location>
        <begin position="717"/>
        <end position="740"/>
    </location>
</feature>
<gene>
    <name evidence="9" type="ORF">SAMN04487894_12323</name>
</gene>
<dbReference type="Pfam" id="PF02687">
    <property type="entry name" value="FtsX"/>
    <property type="match status" value="2"/>
</dbReference>
<dbReference type="GO" id="GO:0022857">
    <property type="term" value="F:transmembrane transporter activity"/>
    <property type="evidence" value="ECO:0007669"/>
    <property type="project" value="TreeGrafter"/>
</dbReference>
<organism evidence="9 10">
    <name type="scientific">Niabella drilacis (strain DSM 25811 / CCM 8410 / CCUG 62505 / LMG 26954 / E90)</name>
    <dbReference type="NCBI Taxonomy" id="1285928"/>
    <lineage>
        <taxon>Bacteria</taxon>
        <taxon>Pseudomonadati</taxon>
        <taxon>Bacteroidota</taxon>
        <taxon>Chitinophagia</taxon>
        <taxon>Chitinophagales</taxon>
        <taxon>Chitinophagaceae</taxon>
        <taxon>Niabella</taxon>
    </lineage>
</organism>
<evidence type="ECO:0000259" key="8">
    <source>
        <dbReference type="Pfam" id="PF12704"/>
    </source>
</evidence>
<keyword evidence="10" id="KW-1185">Reference proteome</keyword>
<dbReference type="GO" id="GO:0005886">
    <property type="term" value="C:plasma membrane"/>
    <property type="evidence" value="ECO:0007669"/>
    <property type="project" value="UniProtKB-SubCell"/>
</dbReference>
<evidence type="ECO:0000256" key="3">
    <source>
        <dbReference type="ARBA" id="ARBA00022692"/>
    </source>
</evidence>
<keyword evidence="3 6" id="KW-0812">Transmembrane</keyword>
<dbReference type="PANTHER" id="PTHR30572:SF18">
    <property type="entry name" value="ABC-TYPE MACROLIDE FAMILY EXPORT SYSTEM PERMEASE COMPONENT 2"/>
    <property type="match status" value="1"/>
</dbReference>
<protein>
    <submittedName>
        <fullName evidence="9">Putative ABC transport system permease protein</fullName>
    </submittedName>
</protein>
<evidence type="ECO:0000256" key="6">
    <source>
        <dbReference type="SAM" id="Phobius"/>
    </source>
</evidence>
<dbReference type="PANTHER" id="PTHR30572">
    <property type="entry name" value="MEMBRANE COMPONENT OF TRANSPORTER-RELATED"/>
    <property type="match status" value="1"/>
</dbReference>
<evidence type="ECO:0000313" key="10">
    <source>
        <dbReference type="Proteomes" id="UP000198757"/>
    </source>
</evidence>
<feature type="transmembrane region" description="Helical" evidence="6">
    <location>
        <begin position="21"/>
        <end position="42"/>
    </location>
</feature>
<feature type="transmembrane region" description="Helical" evidence="6">
    <location>
        <begin position="324"/>
        <end position="353"/>
    </location>
</feature>
<feature type="transmembrane region" description="Helical" evidence="6">
    <location>
        <begin position="760"/>
        <end position="780"/>
    </location>
</feature>
<feature type="domain" description="ABC3 transporter permease C-terminal" evidence="7">
    <location>
        <begin position="677"/>
        <end position="789"/>
    </location>
</feature>
<reference evidence="10" key="1">
    <citation type="submission" date="2016-10" db="EMBL/GenBank/DDBJ databases">
        <authorList>
            <person name="Varghese N."/>
            <person name="Submissions S."/>
        </authorList>
    </citation>
    <scope>NUCLEOTIDE SEQUENCE [LARGE SCALE GENOMIC DNA]</scope>
    <source>
        <strain evidence="10">DSM 25811 / CCM 8410 / LMG 26954 / E90</strain>
    </source>
</reference>
<keyword evidence="4 6" id="KW-1133">Transmembrane helix</keyword>
<feature type="domain" description="MacB-like periplasmic core" evidence="8">
    <location>
        <begin position="20"/>
        <end position="231"/>
    </location>
</feature>
<evidence type="ECO:0000256" key="5">
    <source>
        <dbReference type="ARBA" id="ARBA00023136"/>
    </source>
</evidence>
<evidence type="ECO:0000259" key="7">
    <source>
        <dbReference type="Pfam" id="PF02687"/>
    </source>
</evidence>
<dbReference type="AlphaFoldDB" id="A0A1G7AKH9"/>
<feature type="transmembrane region" description="Helical" evidence="6">
    <location>
        <begin position="277"/>
        <end position="299"/>
    </location>
</feature>
<dbReference type="STRING" id="1285928.SAMN04487894_12323"/>
<dbReference type="Proteomes" id="UP000198757">
    <property type="component" value="Unassembled WGS sequence"/>
</dbReference>
<accession>A0A1G7AKH9</accession>
<feature type="transmembrane region" description="Helical" evidence="6">
    <location>
        <begin position="674"/>
        <end position="696"/>
    </location>
</feature>
<evidence type="ECO:0000256" key="1">
    <source>
        <dbReference type="ARBA" id="ARBA00004651"/>
    </source>
</evidence>